<dbReference type="Gene3D" id="1.25.40.20">
    <property type="entry name" value="Ankyrin repeat-containing domain"/>
    <property type="match status" value="1"/>
</dbReference>
<name>A0A6I6JXY1_9BACT</name>
<dbReference type="PANTHER" id="PTHR36927:SF1">
    <property type="entry name" value="MDO-LIKE PROTEIN"/>
    <property type="match status" value="1"/>
</dbReference>
<dbReference type="Proteomes" id="UP000428260">
    <property type="component" value="Chromosome"/>
</dbReference>
<keyword evidence="5" id="KW-1185">Reference proteome</keyword>
<keyword evidence="2" id="KW-0812">Transmembrane</keyword>
<dbReference type="InterPro" id="IPR050623">
    <property type="entry name" value="Glucan_succinyl_AcylTrfase"/>
</dbReference>
<dbReference type="SMART" id="SM00248">
    <property type="entry name" value="ANK"/>
    <property type="match status" value="3"/>
</dbReference>
<feature type="transmembrane region" description="Helical" evidence="2">
    <location>
        <begin position="285"/>
        <end position="305"/>
    </location>
</feature>
<dbReference type="SUPFAM" id="SSF48403">
    <property type="entry name" value="Ankyrin repeat"/>
    <property type="match status" value="1"/>
</dbReference>
<dbReference type="GO" id="GO:0016747">
    <property type="term" value="F:acyltransferase activity, transferring groups other than amino-acyl groups"/>
    <property type="evidence" value="ECO:0007669"/>
    <property type="project" value="InterPro"/>
</dbReference>
<feature type="transmembrane region" description="Helical" evidence="2">
    <location>
        <begin position="12"/>
        <end position="28"/>
    </location>
</feature>
<reference evidence="4 5" key="1">
    <citation type="submission" date="2019-11" db="EMBL/GenBank/DDBJ databases">
        <authorList>
            <person name="Zheng R.K."/>
            <person name="Sun C.M."/>
        </authorList>
    </citation>
    <scope>NUCLEOTIDE SEQUENCE [LARGE SCALE GENOMIC DNA]</scope>
    <source>
        <strain evidence="4 5">WC007</strain>
    </source>
</reference>
<dbReference type="PROSITE" id="PS50088">
    <property type="entry name" value="ANK_REPEAT"/>
    <property type="match status" value="3"/>
</dbReference>
<proteinExistence type="predicted"/>
<gene>
    <name evidence="4" type="ORF">GM418_10090</name>
</gene>
<feature type="repeat" description="ANK" evidence="1">
    <location>
        <begin position="420"/>
        <end position="452"/>
    </location>
</feature>
<keyword evidence="4" id="KW-0012">Acyltransferase</keyword>
<feature type="transmembrane region" description="Helical" evidence="2">
    <location>
        <begin position="48"/>
        <end position="70"/>
    </location>
</feature>
<dbReference type="InterPro" id="IPR036770">
    <property type="entry name" value="Ankyrin_rpt-contain_sf"/>
</dbReference>
<evidence type="ECO:0000256" key="1">
    <source>
        <dbReference type="PROSITE-ProRule" id="PRU00023"/>
    </source>
</evidence>
<evidence type="ECO:0000259" key="3">
    <source>
        <dbReference type="Pfam" id="PF01757"/>
    </source>
</evidence>
<evidence type="ECO:0000313" key="5">
    <source>
        <dbReference type="Proteomes" id="UP000428260"/>
    </source>
</evidence>
<sequence>MKTRVYFLDNLRTFLILLVVILHAGMTYEQGFDAFWIVSDPAKWNPIALVRMYLDLFVMFMMFFISGYFIPGSLKNKNSWEFIKSKIKRIMLPWIIAVFTLIPAYKAIFLFARGLPQEKWFSYFHIFERTGTDLAFFANNPTQNWLWFLPVLFMFQVIYLGLAKTKILKVKVSLKTAVVLTFILGVIYSMVISEAGLKGWTHSPLLDFQNERLLVYFMSFLLGSLCYKLNAFKGTKPNYKIYIASNVTLTISLGVFTLFAINLFYNLIEPGRNHFFISNFADRLVYYASALLAMLSFLQILIHAFRFNLNKTNPVWGELSKNSYAVYIIHMVVLGVVALAMIHLPVHGGIKYVLLSGFTFLLSNMIIYSWRKTRQKSINAKTVITIMAVVFIIGTAFQKTENKPQKADEQPIRVQQPVNQPQMSLHAAVITGNMEMVNYHIKAGSDVNKKEAAGGSSPLITACVFGQTEAALALIKAGADVNQTNNDGSTALHTAAFFCRTEVIEVLLANGVDKSIKNNAGSTAAESVTVPFETVKPIYDYFSKVYEPLGLTLDYEKLKATRPVIAEMLK</sequence>
<feature type="transmembrane region" description="Helical" evidence="2">
    <location>
        <begin position="241"/>
        <end position="265"/>
    </location>
</feature>
<feature type="transmembrane region" description="Helical" evidence="2">
    <location>
        <begin position="213"/>
        <end position="229"/>
    </location>
</feature>
<dbReference type="EMBL" id="CP046401">
    <property type="protein sequence ID" value="QGY43993.1"/>
    <property type="molecule type" value="Genomic_DNA"/>
</dbReference>
<feature type="domain" description="Acyltransferase 3" evidence="3">
    <location>
        <begin position="6"/>
        <end position="363"/>
    </location>
</feature>
<dbReference type="PROSITE" id="PS50297">
    <property type="entry name" value="ANK_REP_REGION"/>
    <property type="match status" value="2"/>
</dbReference>
<dbReference type="InterPro" id="IPR002110">
    <property type="entry name" value="Ankyrin_rpt"/>
</dbReference>
<dbReference type="RefSeq" id="WP_158865672.1">
    <property type="nucleotide sequence ID" value="NZ_CP046401.1"/>
</dbReference>
<protein>
    <submittedName>
        <fullName evidence="4">Acyltransferase family protein</fullName>
    </submittedName>
</protein>
<keyword evidence="1" id="KW-0040">ANK repeat</keyword>
<feature type="transmembrane region" description="Helical" evidence="2">
    <location>
        <begin position="378"/>
        <end position="397"/>
    </location>
</feature>
<dbReference type="Pfam" id="PF12796">
    <property type="entry name" value="Ank_2"/>
    <property type="match status" value="1"/>
</dbReference>
<keyword evidence="4" id="KW-0808">Transferase</keyword>
<feature type="transmembrane region" description="Helical" evidence="2">
    <location>
        <begin position="145"/>
        <end position="162"/>
    </location>
</feature>
<feature type="transmembrane region" description="Helical" evidence="2">
    <location>
        <begin position="325"/>
        <end position="346"/>
    </location>
</feature>
<feature type="transmembrane region" description="Helical" evidence="2">
    <location>
        <begin position="91"/>
        <end position="112"/>
    </location>
</feature>
<dbReference type="AlphaFoldDB" id="A0A6I6JXY1"/>
<organism evidence="4 5">
    <name type="scientific">Maribellus comscasis</name>
    <dbReference type="NCBI Taxonomy" id="2681766"/>
    <lineage>
        <taxon>Bacteria</taxon>
        <taxon>Pseudomonadati</taxon>
        <taxon>Bacteroidota</taxon>
        <taxon>Bacteroidia</taxon>
        <taxon>Marinilabiliales</taxon>
        <taxon>Prolixibacteraceae</taxon>
        <taxon>Maribellus</taxon>
    </lineage>
</organism>
<dbReference type="PANTHER" id="PTHR36927">
    <property type="entry name" value="BLR4337 PROTEIN"/>
    <property type="match status" value="1"/>
</dbReference>
<feature type="transmembrane region" description="Helical" evidence="2">
    <location>
        <begin position="174"/>
        <end position="193"/>
    </location>
</feature>
<keyword evidence="2" id="KW-0472">Membrane</keyword>
<dbReference type="InterPro" id="IPR002656">
    <property type="entry name" value="Acyl_transf_3_dom"/>
</dbReference>
<evidence type="ECO:0000256" key="2">
    <source>
        <dbReference type="SAM" id="Phobius"/>
    </source>
</evidence>
<feature type="transmembrane region" description="Helical" evidence="2">
    <location>
        <begin position="352"/>
        <end position="371"/>
    </location>
</feature>
<evidence type="ECO:0000313" key="4">
    <source>
        <dbReference type="EMBL" id="QGY43993.1"/>
    </source>
</evidence>
<feature type="repeat" description="ANK" evidence="1">
    <location>
        <begin position="454"/>
        <end position="486"/>
    </location>
</feature>
<keyword evidence="2" id="KW-1133">Transmembrane helix</keyword>
<dbReference type="Pfam" id="PF01757">
    <property type="entry name" value="Acyl_transf_3"/>
    <property type="match status" value="1"/>
</dbReference>
<dbReference type="KEGG" id="mcos:GM418_10090"/>
<feature type="repeat" description="ANK" evidence="1">
    <location>
        <begin position="487"/>
        <end position="519"/>
    </location>
</feature>
<accession>A0A6I6JXY1</accession>